<feature type="compositionally biased region" description="Polar residues" evidence="1">
    <location>
        <begin position="181"/>
        <end position="190"/>
    </location>
</feature>
<keyword evidence="3" id="KW-1185">Reference proteome</keyword>
<protein>
    <submittedName>
        <fullName evidence="2">DUF3306 domain-containing protein</fullName>
    </submittedName>
</protein>
<dbReference type="RefSeq" id="WP_173956103.1">
    <property type="nucleotide sequence ID" value="NZ_CP028942.1"/>
</dbReference>
<gene>
    <name evidence="2" type="ORF">DCO17_07335</name>
</gene>
<reference evidence="2 3" key="1">
    <citation type="submission" date="2018-04" db="EMBL/GenBank/DDBJ databases">
        <title>Polynucleobacter sp. UH21B genome.</title>
        <authorList>
            <person name="Hahn M.W."/>
        </authorList>
    </citation>
    <scope>NUCLEOTIDE SEQUENCE [LARGE SCALE GENOMIC DNA]</scope>
    <source>
        <strain evidence="2 3">MWH-UH21B</strain>
    </source>
</reference>
<dbReference type="InterPro" id="IPR021735">
    <property type="entry name" value="DUF3306"/>
</dbReference>
<name>A0A6M9PXS0_9BURK</name>
<dbReference type="KEGG" id="ptrp:DCO17_07335"/>
<proteinExistence type="predicted"/>
<dbReference type="Proteomes" id="UP000503312">
    <property type="component" value="Chromosome"/>
</dbReference>
<sequence length="200" mass="22144">MTEGFFSRWSRRKSGKEKDVDPPEELIKPSSTKQALDGSTLDKTKEEIQNPPPVTLEDVEKIDRFAPDFSAFMKPDVDPAVQQAALKKMFTDPHFNVMDGLDIYIDDYSKPDPLPQGMLERMVQSDMLNLFRKKAEVVATKDGGKSADALSNPESQALAAETQTAITSFDIQGVNRSMNESSTVATNIGIPSSELEQKKT</sequence>
<dbReference type="AlphaFoldDB" id="A0A6M9PXS0"/>
<feature type="region of interest" description="Disordered" evidence="1">
    <location>
        <begin position="181"/>
        <end position="200"/>
    </location>
</feature>
<accession>A0A6M9PXS0</accession>
<dbReference type="EMBL" id="CP028942">
    <property type="protein sequence ID" value="QKM65061.1"/>
    <property type="molecule type" value="Genomic_DNA"/>
</dbReference>
<feature type="region of interest" description="Disordered" evidence="1">
    <location>
        <begin position="1"/>
        <end position="56"/>
    </location>
</feature>
<evidence type="ECO:0000256" key="1">
    <source>
        <dbReference type="SAM" id="MobiDB-lite"/>
    </source>
</evidence>
<evidence type="ECO:0000313" key="2">
    <source>
        <dbReference type="EMBL" id="QKM65061.1"/>
    </source>
</evidence>
<feature type="compositionally biased region" description="Basic and acidic residues" evidence="1">
    <location>
        <begin position="16"/>
        <end position="27"/>
    </location>
</feature>
<evidence type="ECO:0000313" key="3">
    <source>
        <dbReference type="Proteomes" id="UP000503312"/>
    </source>
</evidence>
<organism evidence="2 3">
    <name type="scientific">Polynucleobacter tropicus</name>
    <dbReference type="NCBI Taxonomy" id="1743174"/>
    <lineage>
        <taxon>Bacteria</taxon>
        <taxon>Pseudomonadati</taxon>
        <taxon>Pseudomonadota</taxon>
        <taxon>Betaproteobacteria</taxon>
        <taxon>Burkholderiales</taxon>
        <taxon>Burkholderiaceae</taxon>
        <taxon>Polynucleobacter</taxon>
    </lineage>
</organism>
<dbReference type="Pfam" id="PF11748">
    <property type="entry name" value="DUF3306"/>
    <property type="match status" value="1"/>
</dbReference>